<dbReference type="AlphaFoldDB" id="A0A814L1D8"/>
<feature type="compositionally biased region" description="Polar residues" evidence="1">
    <location>
        <begin position="71"/>
        <end position="85"/>
    </location>
</feature>
<feature type="compositionally biased region" description="Basic and acidic residues" evidence="1">
    <location>
        <begin position="1"/>
        <end position="19"/>
    </location>
</feature>
<dbReference type="Proteomes" id="UP000663852">
    <property type="component" value="Unassembled WGS sequence"/>
</dbReference>
<dbReference type="EMBL" id="CAJNOJ010000081">
    <property type="protein sequence ID" value="CAF1058630.1"/>
    <property type="molecule type" value="Genomic_DNA"/>
</dbReference>
<comment type="caution">
    <text evidence="2">The sequence shown here is derived from an EMBL/GenBank/DDBJ whole genome shotgun (WGS) entry which is preliminary data.</text>
</comment>
<feature type="compositionally biased region" description="Low complexity" evidence="1">
    <location>
        <begin position="202"/>
        <end position="212"/>
    </location>
</feature>
<protein>
    <submittedName>
        <fullName evidence="2">Uncharacterized protein</fullName>
    </submittedName>
</protein>
<sequence>MEKTRDKSICKAKRTERITQHKKSIMSTNNNTSSTSPTRKSQRNVWDPKKESEKQNFRVQEKPPLSLRQFLRSTVTVNPGGQQWKPSGVYNPPVVHDDSTLQKTPDEPPKVVKKDSKDKKPVWYPPGTVKRQEVKASNEENKSEKKENEKPEEKPRSRSKDKSIRPWRPSGHPEYDPVLYFDPPSLRWSAKQIKSTMPEFQSTSKKSSTNQK</sequence>
<feature type="compositionally biased region" description="Basic and acidic residues" evidence="1">
    <location>
        <begin position="46"/>
        <end position="61"/>
    </location>
</feature>
<evidence type="ECO:0000256" key="1">
    <source>
        <dbReference type="SAM" id="MobiDB-lite"/>
    </source>
</evidence>
<dbReference type="OrthoDB" id="10053661at2759"/>
<feature type="compositionally biased region" description="Polar residues" evidence="1">
    <location>
        <begin position="192"/>
        <end position="201"/>
    </location>
</feature>
<feature type="compositionally biased region" description="Basic and acidic residues" evidence="1">
    <location>
        <begin position="95"/>
        <end position="121"/>
    </location>
</feature>
<organism evidence="2 3">
    <name type="scientific">Adineta ricciae</name>
    <name type="common">Rotifer</name>
    <dbReference type="NCBI Taxonomy" id="249248"/>
    <lineage>
        <taxon>Eukaryota</taxon>
        <taxon>Metazoa</taxon>
        <taxon>Spiralia</taxon>
        <taxon>Gnathifera</taxon>
        <taxon>Rotifera</taxon>
        <taxon>Eurotatoria</taxon>
        <taxon>Bdelloidea</taxon>
        <taxon>Adinetida</taxon>
        <taxon>Adinetidae</taxon>
        <taxon>Adineta</taxon>
    </lineage>
</organism>
<gene>
    <name evidence="2" type="ORF">EDS130_LOCUS17797</name>
</gene>
<feature type="compositionally biased region" description="Low complexity" evidence="1">
    <location>
        <begin position="27"/>
        <end position="36"/>
    </location>
</feature>
<name>A0A814L1D8_ADIRI</name>
<proteinExistence type="predicted"/>
<evidence type="ECO:0000313" key="3">
    <source>
        <dbReference type="Proteomes" id="UP000663852"/>
    </source>
</evidence>
<evidence type="ECO:0000313" key="2">
    <source>
        <dbReference type="EMBL" id="CAF1058630.1"/>
    </source>
</evidence>
<reference evidence="2" key="1">
    <citation type="submission" date="2021-02" db="EMBL/GenBank/DDBJ databases">
        <authorList>
            <person name="Nowell W R."/>
        </authorList>
    </citation>
    <scope>NUCLEOTIDE SEQUENCE</scope>
</reference>
<accession>A0A814L1D8</accession>
<feature type="compositionally biased region" description="Basic and acidic residues" evidence="1">
    <location>
        <begin position="130"/>
        <end position="164"/>
    </location>
</feature>
<feature type="region of interest" description="Disordered" evidence="1">
    <location>
        <begin position="1"/>
        <end position="212"/>
    </location>
</feature>